<evidence type="ECO:0000256" key="4">
    <source>
        <dbReference type="ARBA" id="ARBA00022574"/>
    </source>
</evidence>
<feature type="domain" description="Protein HIRA-like C-terminal" evidence="13">
    <location>
        <begin position="1001"/>
        <end position="1057"/>
    </location>
</feature>
<feature type="region of interest" description="Disordered" evidence="12">
    <location>
        <begin position="560"/>
        <end position="607"/>
    </location>
</feature>
<evidence type="ECO:0000256" key="8">
    <source>
        <dbReference type="ARBA" id="ARBA00023163"/>
    </source>
</evidence>
<evidence type="ECO:0000256" key="5">
    <source>
        <dbReference type="ARBA" id="ARBA00022737"/>
    </source>
</evidence>
<feature type="repeat" description="WD" evidence="10">
    <location>
        <begin position="24"/>
        <end position="49"/>
    </location>
</feature>
<feature type="region of interest" description="Disordered" evidence="12">
    <location>
        <begin position="518"/>
        <end position="537"/>
    </location>
</feature>
<comment type="caution">
    <text evidence="15">The sequence shown here is derived from an EMBL/GenBank/DDBJ whole genome shotgun (WGS) entry which is preliminary data.</text>
</comment>
<keyword evidence="16" id="KW-1185">Reference proteome</keyword>
<dbReference type="InterPro" id="IPR036322">
    <property type="entry name" value="WD40_repeat_dom_sf"/>
</dbReference>
<feature type="region of interest" description="Disordered" evidence="12">
    <location>
        <begin position="458"/>
        <end position="505"/>
    </location>
</feature>
<feature type="compositionally biased region" description="Low complexity" evidence="12">
    <location>
        <begin position="560"/>
        <end position="582"/>
    </location>
</feature>
<protein>
    <recommendedName>
        <fullName evidence="11">Protein HIR</fullName>
    </recommendedName>
</protein>
<dbReference type="SMART" id="SM00320">
    <property type="entry name" value="WD40"/>
    <property type="match status" value="6"/>
</dbReference>
<feature type="region of interest" description="Disordered" evidence="12">
    <location>
        <begin position="923"/>
        <end position="1004"/>
    </location>
</feature>
<feature type="repeat" description="WD" evidence="10">
    <location>
        <begin position="166"/>
        <end position="207"/>
    </location>
</feature>
<dbReference type="GO" id="GO:0006338">
    <property type="term" value="P:chromatin remodeling"/>
    <property type="evidence" value="ECO:0007669"/>
    <property type="project" value="InterPro"/>
</dbReference>
<evidence type="ECO:0000259" key="14">
    <source>
        <dbReference type="Pfam" id="PF24105"/>
    </source>
</evidence>
<evidence type="ECO:0000313" key="15">
    <source>
        <dbReference type="EMBL" id="GJN90940.1"/>
    </source>
</evidence>
<dbReference type="Gene3D" id="2.130.10.10">
    <property type="entry name" value="YVTN repeat-like/Quinoprotein amine dehydrogenase"/>
    <property type="match status" value="2"/>
</dbReference>
<dbReference type="GO" id="GO:0000785">
    <property type="term" value="C:chromatin"/>
    <property type="evidence" value="ECO:0007669"/>
    <property type="project" value="TreeGrafter"/>
</dbReference>
<feature type="compositionally biased region" description="Basic and acidic residues" evidence="12">
    <location>
        <begin position="943"/>
        <end position="971"/>
    </location>
</feature>
<dbReference type="Pfam" id="PF07569">
    <property type="entry name" value="Hira"/>
    <property type="match status" value="2"/>
</dbReference>
<dbReference type="InterPro" id="IPR055410">
    <property type="entry name" value="Beta-prop_CAF1B_HIR1"/>
</dbReference>
<name>A0AAV5GM40_9BASI</name>
<dbReference type="SUPFAM" id="SSF50978">
    <property type="entry name" value="WD40 repeat-like"/>
    <property type="match status" value="1"/>
</dbReference>
<dbReference type="GO" id="GO:0031491">
    <property type="term" value="F:nucleosome binding"/>
    <property type="evidence" value="ECO:0007669"/>
    <property type="project" value="TreeGrafter"/>
</dbReference>
<sequence length="1116" mass="118242">MHLIKPSWVAHPDEQRPTKPDLTIFSLDVHPDGSRVATGGLDSLVRVWSTVPILTPAAENDDRCPKLLSTLSAHTGAQGAILPETNRESNLTSFSPPPPRARPSPHVSGTPAGVVMSVRWNNAGSYLATGSDDRVVVIWAHEGGGGGKVWGTETTNVENWKATRRLVGHNSDVAGVAWSPDDAYCASVGLDNVVLVWSGHTFELVRKLDQHQGFVKGLVFDPVGQYLATQSDDNSLKIWRTDDWQLQADIREPFEDAPKATVIRPTWSPDGAYIVTPNSMNGPVFCAAVVDRTTWKSPASLIGHPDIVQAAAYNPLVFLRDASQPASMTNVCSLLALCAQGTISLWFTDLSQPFAVFTDLFDRDVLDLSWSRDGAQLWASSSDGQIAVLSFDKATEFAPVAPAGAKAALHATYGYVPRNRPVLSAAASFVGPAGATPRPGTPANGEGTLAQPKQLVARKGAGAKRPRTVQLQQQPQPPAGQASNPFANAPTYAAPGQAPPAMQVPMPMPMPMQQGGVQASAYASTSGLHPQQPQQYAPAQMQMQQPYPHMLPLPLQQPQMHPQQAYAPAPGFGAPLPPHAAAAGGGGGGGGAAHAPSRKRKASRDVGLADAAAAPLLPPAGYAGAPHVSQAEYRLQGHTLGSASSTSGAGGELRELVPAYALYDREVTFRVTNGTGAGVSAKGKEREGAGARSLAVPAVVSQGKVQVEEGEGKDALEWRNFAQGQHKGQSEVRVATSKKTLWIDYLPKFVVLAAGSPVFTAVCLEDGSLVAWSPTGRRLIPTLVLDAPCSFLVAEGPYLLAITALGTLAVWNLSPSIPKPRSIYPPLSITSLVSSCASRAHPHPEITTSALLPNGTPLVALSSGATFSYDADLAAWTRVCEPWWSRSDAWEGRRAGRHGAASHAGRGIVKNVESAVNEIVVDAQANGEGADDNDDESTEGGDEGEKGEGAAEKDVEMNGDEGAKGKEKAEGDDGEDEGAASRVSKRRRSAPQGSPAEPTGSNDDYRTAISLAHLETRLLAAAALDSPSEYRNFLLQYAKKLADEGLRSKAVELIRELLGPIYHKPGKKEEDEWSPTVLGLAKRDLLRDVLREFAKQRVTAPLATEYQDLLKKITAA</sequence>
<feature type="domain" description="CAF1B/HIR1 beta-propeller" evidence="14">
    <location>
        <begin position="115"/>
        <end position="246"/>
    </location>
</feature>
<gene>
    <name evidence="15" type="ORF">Rhopal_003954-T1</name>
</gene>
<feature type="repeat" description="WD" evidence="10">
    <location>
        <begin position="208"/>
        <end position="239"/>
    </location>
</feature>
<evidence type="ECO:0000256" key="11">
    <source>
        <dbReference type="RuleBase" id="RU364014"/>
    </source>
</evidence>
<evidence type="ECO:0000256" key="12">
    <source>
        <dbReference type="SAM" id="MobiDB-lite"/>
    </source>
</evidence>
<dbReference type="PANTHER" id="PTHR13831">
    <property type="entry name" value="MEMBER OF THE HIR1 FAMILY OF WD-REPEAT PROTEINS"/>
    <property type="match status" value="1"/>
</dbReference>
<dbReference type="GO" id="GO:0005634">
    <property type="term" value="C:nucleus"/>
    <property type="evidence" value="ECO:0007669"/>
    <property type="project" value="UniProtKB-SubCell"/>
</dbReference>
<dbReference type="Proteomes" id="UP001342314">
    <property type="component" value="Unassembled WGS sequence"/>
</dbReference>
<feature type="compositionally biased region" description="Low complexity" evidence="12">
    <location>
        <begin position="528"/>
        <end position="537"/>
    </location>
</feature>
<feature type="repeat" description="WD" evidence="10">
    <location>
        <begin position="115"/>
        <end position="139"/>
    </location>
</feature>
<proteinExistence type="inferred from homology"/>
<evidence type="ECO:0000256" key="3">
    <source>
        <dbReference type="ARBA" id="ARBA00022491"/>
    </source>
</evidence>
<evidence type="ECO:0000256" key="9">
    <source>
        <dbReference type="ARBA" id="ARBA00023242"/>
    </source>
</evidence>
<dbReference type="Pfam" id="PF24105">
    <property type="entry name" value="Beta-prop_CAF1B_HIR1"/>
    <property type="match status" value="1"/>
</dbReference>
<organism evidence="15 16">
    <name type="scientific">Rhodotorula paludigena</name>
    <dbReference type="NCBI Taxonomy" id="86838"/>
    <lineage>
        <taxon>Eukaryota</taxon>
        <taxon>Fungi</taxon>
        <taxon>Dikarya</taxon>
        <taxon>Basidiomycota</taxon>
        <taxon>Pucciniomycotina</taxon>
        <taxon>Microbotryomycetes</taxon>
        <taxon>Sporidiobolales</taxon>
        <taxon>Sporidiobolaceae</taxon>
        <taxon>Rhodotorula</taxon>
    </lineage>
</organism>
<comment type="function">
    <text evidence="11">Required for replication-independent chromatin assembly and for the periodic repression of histone gene transcription during the cell cycle.</text>
</comment>
<evidence type="ECO:0000259" key="13">
    <source>
        <dbReference type="Pfam" id="PF07569"/>
    </source>
</evidence>
<keyword evidence="4 10" id="KW-0853">WD repeat</keyword>
<keyword evidence="8 11" id="KW-0804">Transcription</keyword>
<feature type="compositionally biased region" description="Acidic residues" evidence="12">
    <location>
        <begin position="929"/>
        <end position="942"/>
    </location>
</feature>
<dbReference type="GO" id="GO:0006351">
    <property type="term" value="P:DNA-templated transcription"/>
    <property type="evidence" value="ECO:0007669"/>
    <property type="project" value="InterPro"/>
</dbReference>
<feature type="compositionally biased region" description="Gly residues" evidence="12">
    <location>
        <begin position="583"/>
        <end position="592"/>
    </location>
</feature>
<evidence type="ECO:0000256" key="6">
    <source>
        <dbReference type="ARBA" id="ARBA00022853"/>
    </source>
</evidence>
<comment type="subcellular location">
    <subcellularLocation>
        <location evidence="1 11">Nucleus</location>
    </subcellularLocation>
</comment>
<feature type="compositionally biased region" description="Low complexity" evidence="12">
    <location>
        <begin position="493"/>
        <end position="505"/>
    </location>
</feature>
<evidence type="ECO:0000313" key="16">
    <source>
        <dbReference type="Proteomes" id="UP001342314"/>
    </source>
</evidence>
<dbReference type="PANTHER" id="PTHR13831:SF0">
    <property type="entry name" value="PROTEIN HIRA"/>
    <property type="match status" value="1"/>
</dbReference>
<dbReference type="PROSITE" id="PS50082">
    <property type="entry name" value="WD_REPEATS_2"/>
    <property type="match status" value="4"/>
</dbReference>
<dbReference type="GO" id="GO:0000417">
    <property type="term" value="C:HIR complex"/>
    <property type="evidence" value="ECO:0007669"/>
    <property type="project" value="TreeGrafter"/>
</dbReference>
<dbReference type="InterPro" id="IPR011494">
    <property type="entry name" value="HIRA-like_C"/>
</dbReference>
<dbReference type="InterPro" id="IPR031120">
    <property type="entry name" value="HIR1-like"/>
</dbReference>
<dbReference type="EMBL" id="BQKY01000007">
    <property type="protein sequence ID" value="GJN90940.1"/>
    <property type="molecule type" value="Genomic_DNA"/>
</dbReference>
<evidence type="ECO:0000256" key="7">
    <source>
        <dbReference type="ARBA" id="ARBA00023015"/>
    </source>
</evidence>
<dbReference type="AlphaFoldDB" id="A0AAV5GM40"/>
<reference evidence="15 16" key="1">
    <citation type="submission" date="2021-12" db="EMBL/GenBank/DDBJ databases">
        <title>High titer production of polyol ester of fatty acids by Rhodotorula paludigena BS15 towards product separation-free biomass refinery.</title>
        <authorList>
            <person name="Mano J."/>
            <person name="Ono H."/>
            <person name="Tanaka T."/>
            <person name="Naito K."/>
            <person name="Sushida H."/>
            <person name="Ike M."/>
            <person name="Tokuyasu K."/>
            <person name="Kitaoka M."/>
        </authorList>
    </citation>
    <scope>NUCLEOTIDE SEQUENCE [LARGE SCALE GENOMIC DNA]</scope>
    <source>
        <strain evidence="15 16">BS15</strain>
    </source>
</reference>
<dbReference type="PROSITE" id="PS50294">
    <property type="entry name" value="WD_REPEATS_REGION"/>
    <property type="match status" value="2"/>
</dbReference>
<accession>A0AAV5GM40</accession>
<evidence type="ECO:0000256" key="10">
    <source>
        <dbReference type="PROSITE-ProRule" id="PRU00221"/>
    </source>
</evidence>
<dbReference type="GO" id="GO:0006355">
    <property type="term" value="P:regulation of DNA-templated transcription"/>
    <property type="evidence" value="ECO:0007669"/>
    <property type="project" value="InterPro"/>
</dbReference>
<evidence type="ECO:0000256" key="1">
    <source>
        <dbReference type="ARBA" id="ARBA00004123"/>
    </source>
</evidence>
<keyword evidence="7 11" id="KW-0805">Transcription regulation</keyword>
<dbReference type="InterPro" id="IPR015943">
    <property type="entry name" value="WD40/YVTN_repeat-like_dom_sf"/>
</dbReference>
<keyword evidence="3 11" id="KW-0678">Repressor</keyword>
<keyword evidence="9 11" id="KW-0539">Nucleus</keyword>
<keyword evidence="6 11" id="KW-0156">Chromatin regulator</keyword>
<dbReference type="InterPro" id="IPR001680">
    <property type="entry name" value="WD40_rpt"/>
</dbReference>
<feature type="region of interest" description="Disordered" evidence="12">
    <location>
        <begin position="78"/>
        <end position="110"/>
    </location>
</feature>
<feature type="domain" description="Protein HIRA-like C-terminal" evidence="13">
    <location>
        <begin position="776"/>
        <end position="923"/>
    </location>
</feature>
<evidence type="ECO:0000256" key="2">
    <source>
        <dbReference type="ARBA" id="ARBA00007306"/>
    </source>
</evidence>
<keyword evidence="5 11" id="KW-0677">Repeat</keyword>
<comment type="similarity">
    <text evidence="2 11">Belongs to the WD repeat HIR1 family.</text>
</comment>
<dbReference type="Pfam" id="PF00400">
    <property type="entry name" value="WD40"/>
    <property type="match status" value="1"/>
</dbReference>